<proteinExistence type="predicted"/>
<name>A0A0F9FSL0_9ZZZZ</name>
<organism evidence="1">
    <name type="scientific">marine sediment metagenome</name>
    <dbReference type="NCBI Taxonomy" id="412755"/>
    <lineage>
        <taxon>unclassified sequences</taxon>
        <taxon>metagenomes</taxon>
        <taxon>ecological metagenomes</taxon>
    </lineage>
</organism>
<evidence type="ECO:0008006" key="2">
    <source>
        <dbReference type="Google" id="ProtNLM"/>
    </source>
</evidence>
<protein>
    <recommendedName>
        <fullName evidence="2">Terminase large subunit gp17-like C-terminal domain-containing protein</fullName>
    </recommendedName>
</protein>
<dbReference type="InterPro" id="IPR027417">
    <property type="entry name" value="P-loop_NTPase"/>
</dbReference>
<dbReference type="AlphaFoldDB" id="A0A0F9FSL0"/>
<comment type="caution">
    <text evidence="1">The sequence shown here is derived from an EMBL/GenBank/DDBJ whole genome shotgun (WGS) entry which is preliminary data.</text>
</comment>
<sequence>ASIDLEGESLTVDEERILAIEYHNCSISFLRFLGYCKLEEPPDPLVPGSGGVIRLELWPHILEIVKALLSKKLIIILKSRQIGASWLMSAYDLWFAKFHNSAEVHIVSKGEEAAIEKLAKCKRIEKHLPPFLKHTISSNELKMVFPLQSSTIRAFPATATATIGYTASVLDMDELEEHPYAGPNFAFAKPTIEKGQYIGVFTVNKLYPTTLAKTLFTTAWYTPEESRFKALFFPYTVRPGRDEEWYAQEMTEVPEAELKGLSRELYMEQAYPRSVAEALSLPGTLLAFDKPSLEAMLENVQSPIKVEAELDLNVVNIYKDFNIGDYYIAATDTSHGVGQDFAVTCIMNVKTGAVVADILRNDLPPEELAWHSVKLLDRFMKPKWFPEDNEWGKVTIVKAQELGYTNFGYSKDIVTISGKIQPPKKRTIGFHTDPKTRIELFGQLIPAVNNRQIVIYNADGLRQFFDVIRNAEKEGRIEAKSGGHDDYPIAVGICWLKRSEVYTGGMTEPIKTLDFWVSSPSRFPRRKEVHTLDFMKRY</sequence>
<dbReference type="Gene3D" id="3.30.420.240">
    <property type="match status" value="1"/>
</dbReference>
<dbReference type="Gene3D" id="3.40.50.300">
    <property type="entry name" value="P-loop containing nucleotide triphosphate hydrolases"/>
    <property type="match status" value="1"/>
</dbReference>
<reference evidence="1" key="1">
    <citation type="journal article" date="2015" name="Nature">
        <title>Complex archaea that bridge the gap between prokaryotes and eukaryotes.</title>
        <authorList>
            <person name="Spang A."/>
            <person name="Saw J.H."/>
            <person name="Jorgensen S.L."/>
            <person name="Zaremba-Niedzwiedzka K."/>
            <person name="Martijn J."/>
            <person name="Lind A.E."/>
            <person name="van Eijk R."/>
            <person name="Schleper C."/>
            <person name="Guy L."/>
            <person name="Ettema T.J."/>
        </authorList>
    </citation>
    <scope>NUCLEOTIDE SEQUENCE</scope>
</reference>
<feature type="non-terminal residue" evidence="1">
    <location>
        <position position="1"/>
    </location>
</feature>
<accession>A0A0F9FSL0</accession>
<gene>
    <name evidence="1" type="ORF">LCGC14_1996320</name>
</gene>
<dbReference type="EMBL" id="LAZR01022606">
    <property type="protein sequence ID" value="KKL81281.1"/>
    <property type="molecule type" value="Genomic_DNA"/>
</dbReference>
<evidence type="ECO:0000313" key="1">
    <source>
        <dbReference type="EMBL" id="KKL81281.1"/>
    </source>
</evidence>